<dbReference type="EC" id="2.5.1.75" evidence="10"/>
<dbReference type="HAMAP" id="MF_00185">
    <property type="entry name" value="IPP_trans"/>
    <property type="match status" value="1"/>
</dbReference>
<dbReference type="PANTHER" id="PTHR11088:SF60">
    <property type="entry name" value="TRNA DIMETHYLALLYLTRANSFERASE"/>
    <property type="match status" value="1"/>
</dbReference>
<evidence type="ECO:0000313" key="15">
    <source>
        <dbReference type="Proteomes" id="UP001054925"/>
    </source>
</evidence>
<dbReference type="InterPro" id="IPR018022">
    <property type="entry name" value="IPT"/>
</dbReference>
<comment type="caution">
    <text evidence="14">The sequence shown here is derived from an EMBL/GenBank/DDBJ whole genome shotgun (WGS) entry which is preliminary data.</text>
</comment>
<keyword evidence="7 10" id="KW-0067">ATP-binding</keyword>
<evidence type="ECO:0000256" key="9">
    <source>
        <dbReference type="ARBA" id="ARBA00049563"/>
    </source>
</evidence>
<dbReference type="GO" id="GO:0052381">
    <property type="term" value="F:tRNA dimethylallyltransferase activity"/>
    <property type="evidence" value="ECO:0007669"/>
    <property type="project" value="UniProtKB-UniRule"/>
</dbReference>
<reference evidence="14" key="1">
    <citation type="submission" date="2021-12" db="EMBL/GenBank/DDBJ databases">
        <title>Draft genome sequence of Corynebacterium ammoniagenes strain T-723.</title>
        <authorList>
            <person name="Matsuzawa M."/>
            <person name="Hiratani M."/>
            <person name="Abe I."/>
            <person name="Tsuji Y."/>
            <person name="Nakamura J."/>
        </authorList>
    </citation>
    <scope>NUCLEOTIDE SEQUENCE</scope>
    <source>
        <strain evidence="14">T-723</strain>
    </source>
</reference>
<evidence type="ECO:0000256" key="8">
    <source>
        <dbReference type="ARBA" id="ARBA00022842"/>
    </source>
</evidence>
<comment type="caution">
    <text evidence="10">Lacks conserved residue(s) required for the propagation of feature annotation.</text>
</comment>
<sequence length="306" mass="34315">MDEEKLRPIVVVGPTASGKSALSLQLAHHFDGEVVNCDSMQLYRGMDIGTAKLTVEEREGIPHHQLDVWDITETASVARYQDDAVRDVEEIMSRGKRPIIVGGSMMYVQSLVDAWAFPPTDPDVRAKYEAELNELGVQAMHAKLAEVDPQAASIIEDNDPRRTVRALEVIELTGKPFQASQPPKNAPPRWNAQLLGLETNADWLNPRIELRTNLMFEQGLVGEVEALLDQGLVRDSTAGRAIGYAQVLQAMAGELEWDEAVEKTIIGTRRYVRRQRSWFHRDKRIQWLDATAPTLPQASQMLEVIE</sequence>
<evidence type="ECO:0000256" key="5">
    <source>
        <dbReference type="ARBA" id="ARBA00022694"/>
    </source>
</evidence>
<dbReference type="InterPro" id="IPR039657">
    <property type="entry name" value="Dimethylallyltransferase"/>
</dbReference>
<proteinExistence type="inferred from homology"/>
<protein>
    <recommendedName>
        <fullName evidence="10">tRNA dimethylallyltransferase</fullName>
        <ecNumber evidence="10">2.5.1.75</ecNumber>
    </recommendedName>
    <alternativeName>
        <fullName evidence="10">Dimethylallyl diphosphate:tRNA dimethylallyltransferase</fullName>
        <shortName evidence="10">DMAPP:tRNA dimethylallyltransferase</shortName>
        <shortName evidence="10">DMATase</shortName>
    </alternativeName>
    <alternativeName>
        <fullName evidence="10">Isopentenyl-diphosphate:tRNA isopentenyltransferase</fullName>
        <shortName evidence="10">IPP transferase</shortName>
        <shortName evidence="10">IPPT</shortName>
        <shortName evidence="10">IPTase</shortName>
    </alternativeName>
</protein>
<feature type="region of interest" description="Interaction with substrate tRNA" evidence="10">
    <location>
        <begin position="38"/>
        <end position="41"/>
    </location>
</feature>
<evidence type="ECO:0000256" key="2">
    <source>
        <dbReference type="ARBA" id="ARBA00003213"/>
    </source>
</evidence>
<keyword evidence="8 10" id="KW-0460">Magnesium</keyword>
<evidence type="ECO:0000256" key="10">
    <source>
        <dbReference type="HAMAP-Rule" id="MF_00185"/>
    </source>
</evidence>
<dbReference type="InterPro" id="IPR027417">
    <property type="entry name" value="P-loop_NTPase"/>
</dbReference>
<evidence type="ECO:0000256" key="12">
    <source>
        <dbReference type="RuleBase" id="RU003784"/>
    </source>
</evidence>
<dbReference type="PANTHER" id="PTHR11088">
    <property type="entry name" value="TRNA DIMETHYLALLYLTRANSFERASE"/>
    <property type="match status" value="1"/>
</dbReference>
<dbReference type="AlphaFoldDB" id="A0AAV5G6N7"/>
<feature type="site" description="Interaction with substrate tRNA" evidence="10">
    <location>
        <position position="104"/>
    </location>
</feature>
<dbReference type="SUPFAM" id="SSF52540">
    <property type="entry name" value="P-loop containing nucleoside triphosphate hydrolases"/>
    <property type="match status" value="1"/>
</dbReference>
<dbReference type="GO" id="GO:0006400">
    <property type="term" value="P:tRNA modification"/>
    <property type="evidence" value="ECO:0007669"/>
    <property type="project" value="TreeGrafter"/>
</dbReference>
<gene>
    <name evidence="10 14" type="primary">miaA</name>
    <name evidence="14" type="ORF">CAT723_07830</name>
</gene>
<feature type="site" description="Interaction with substrate tRNA" evidence="10">
    <location>
        <position position="125"/>
    </location>
</feature>
<organism evidence="14 15">
    <name type="scientific">Corynebacterium ammoniagenes</name>
    <name type="common">Brevibacterium ammoniagenes</name>
    <dbReference type="NCBI Taxonomy" id="1697"/>
    <lineage>
        <taxon>Bacteria</taxon>
        <taxon>Bacillati</taxon>
        <taxon>Actinomycetota</taxon>
        <taxon>Actinomycetes</taxon>
        <taxon>Mycobacteriales</taxon>
        <taxon>Corynebacteriaceae</taxon>
        <taxon>Corynebacterium</taxon>
    </lineage>
</organism>
<keyword evidence="5 10" id="KW-0819">tRNA processing</keyword>
<evidence type="ECO:0000256" key="13">
    <source>
        <dbReference type="RuleBase" id="RU003785"/>
    </source>
</evidence>
<evidence type="ECO:0000256" key="1">
    <source>
        <dbReference type="ARBA" id="ARBA00001946"/>
    </source>
</evidence>
<comment type="subunit">
    <text evidence="10">Monomer.</text>
</comment>
<dbReference type="FunFam" id="1.10.20.140:FF:000001">
    <property type="entry name" value="tRNA dimethylallyltransferase"/>
    <property type="match status" value="1"/>
</dbReference>
<dbReference type="Gene3D" id="1.10.20.140">
    <property type="match status" value="1"/>
</dbReference>
<dbReference type="EMBL" id="BQKK01000001">
    <property type="protein sequence ID" value="GJN42304.1"/>
    <property type="molecule type" value="Genomic_DNA"/>
</dbReference>
<evidence type="ECO:0000256" key="4">
    <source>
        <dbReference type="ARBA" id="ARBA00022679"/>
    </source>
</evidence>
<dbReference type="NCBIfam" id="TIGR00174">
    <property type="entry name" value="miaA"/>
    <property type="match status" value="1"/>
</dbReference>
<comment type="similarity">
    <text evidence="3 10 13">Belongs to the IPP transferase family.</text>
</comment>
<comment type="catalytic activity">
    <reaction evidence="9 10 11">
        <text>adenosine(37) in tRNA + dimethylallyl diphosphate = N(6)-dimethylallyladenosine(37) in tRNA + diphosphate</text>
        <dbReference type="Rhea" id="RHEA:26482"/>
        <dbReference type="Rhea" id="RHEA-COMP:10162"/>
        <dbReference type="Rhea" id="RHEA-COMP:10375"/>
        <dbReference type="ChEBI" id="CHEBI:33019"/>
        <dbReference type="ChEBI" id="CHEBI:57623"/>
        <dbReference type="ChEBI" id="CHEBI:74411"/>
        <dbReference type="ChEBI" id="CHEBI:74415"/>
        <dbReference type="EC" id="2.5.1.75"/>
    </reaction>
</comment>
<dbReference type="Pfam" id="PF01715">
    <property type="entry name" value="IPPT"/>
    <property type="match status" value="1"/>
</dbReference>
<dbReference type="Proteomes" id="UP001054925">
    <property type="component" value="Unassembled WGS sequence"/>
</dbReference>
<dbReference type="GO" id="GO:0005524">
    <property type="term" value="F:ATP binding"/>
    <property type="evidence" value="ECO:0007669"/>
    <property type="project" value="UniProtKB-UniRule"/>
</dbReference>
<feature type="binding site" evidence="10">
    <location>
        <begin position="15"/>
        <end position="20"/>
    </location>
    <ligand>
        <name>substrate</name>
    </ligand>
</feature>
<comment type="cofactor">
    <cofactor evidence="1 10">
        <name>Mg(2+)</name>
        <dbReference type="ChEBI" id="CHEBI:18420"/>
    </cofactor>
</comment>
<evidence type="ECO:0000256" key="3">
    <source>
        <dbReference type="ARBA" id="ARBA00005842"/>
    </source>
</evidence>
<evidence type="ECO:0000256" key="6">
    <source>
        <dbReference type="ARBA" id="ARBA00022741"/>
    </source>
</evidence>
<feature type="binding site" evidence="10">
    <location>
        <begin position="13"/>
        <end position="20"/>
    </location>
    <ligand>
        <name>ATP</name>
        <dbReference type="ChEBI" id="CHEBI:30616"/>
    </ligand>
</feature>
<evidence type="ECO:0000256" key="11">
    <source>
        <dbReference type="RuleBase" id="RU003783"/>
    </source>
</evidence>
<evidence type="ECO:0000313" key="14">
    <source>
        <dbReference type="EMBL" id="GJN42304.1"/>
    </source>
</evidence>
<accession>A0AAV5G6N7</accession>
<evidence type="ECO:0000256" key="7">
    <source>
        <dbReference type="ARBA" id="ARBA00022840"/>
    </source>
</evidence>
<keyword evidence="6 10" id="KW-0547">Nucleotide-binding</keyword>
<keyword evidence="4 10" id="KW-0808">Transferase</keyword>
<comment type="function">
    <text evidence="2 10 12">Catalyzes the transfer of a dimethylallyl group onto the adenine at position 37 in tRNAs that read codons beginning with uridine, leading to the formation of N6-(dimethylallyl)adenosine (i(6)A).</text>
</comment>
<dbReference type="Gene3D" id="3.40.50.300">
    <property type="entry name" value="P-loop containing nucleotide triphosphate hydrolases"/>
    <property type="match status" value="1"/>
</dbReference>
<name>A0AAV5G6N7_CORAM</name>